<dbReference type="Proteomes" id="UP000037405">
    <property type="component" value="Unassembled WGS sequence"/>
</dbReference>
<comment type="caution">
    <text evidence="1">The sequence shown here is derived from an EMBL/GenBank/DDBJ whole genome shotgun (WGS) entry which is preliminary data.</text>
</comment>
<name>A0A0M0G5N2_9BACI</name>
<gene>
    <name evidence="1" type="ORF">AF331_12610</name>
</gene>
<dbReference type="STRING" id="189381.GCA_900166615_01382"/>
<keyword evidence="1" id="KW-0378">Hydrolase</keyword>
<dbReference type="SUPFAM" id="SSF101386">
    <property type="entry name" value="all-alpha NTP pyrophosphatases"/>
    <property type="match status" value="1"/>
</dbReference>
<dbReference type="OrthoDB" id="9813491at2"/>
<dbReference type="EMBL" id="LGUE01000004">
    <property type="protein sequence ID" value="KON84847.1"/>
    <property type="molecule type" value="Genomic_DNA"/>
</dbReference>
<evidence type="ECO:0000313" key="1">
    <source>
        <dbReference type="EMBL" id="KON84847.1"/>
    </source>
</evidence>
<reference evidence="2" key="1">
    <citation type="submission" date="2015-07" db="EMBL/GenBank/DDBJ databases">
        <title>Fjat-14235 jcm11544.</title>
        <authorList>
            <person name="Liu B."/>
            <person name="Wang J."/>
            <person name="Zhu Y."/>
            <person name="Liu G."/>
            <person name="Chen Q."/>
            <person name="Chen Z."/>
            <person name="Lan J."/>
            <person name="Che J."/>
            <person name="Ge C."/>
            <person name="Shi H."/>
            <person name="Pan Z."/>
            <person name="Liu X."/>
        </authorList>
    </citation>
    <scope>NUCLEOTIDE SEQUENCE [LARGE SCALE GENOMIC DNA]</scope>
    <source>
        <strain evidence="2">JCM 11544</strain>
    </source>
</reference>
<organism evidence="1 2">
    <name type="scientific">Rossellomorea marisflavi</name>
    <dbReference type="NCBI Taxonomy" id="189381"/>
    <lineage>
        <taxon>Bacteria</taxon>
        <taxon>Bacillati</taxon>
        <taxon>Bacillota</taxon>
        <taxon>Bacilli</taxon>
        <taxon>Bacillales</taxon>
        <taxon>Bacillaceae</taxon>
        <taxon>Rossellomorea</taxon>
    </lineage>
</organism>
<dbReference type="GO" id="GO:0016787">
    <property type="term" value="F:hydrolase activity"/>
    <property type="evidence" value="ECO:0007669"/>
    <property type="project" value="UniProtKB-KW"/>
</dbReference>
<dbReference type="RefSeq" id="WP_053428448.1">
    <property type="nucleotide sequence ID" value="NZ_LGUE01000004.1"/>
</dbReference>
<dbReference type="InterPro" id="IPR038735">
    <property type="entry name" value="MSMEG_1276-like_NTP-PPase_dom"/>
</dbReference>
<protein>
    <submittedName>
        <fullName evidence="1">Phosphoribosyl-ATP pyrophosphohydrolase</fullName>
    </submittedName>
</protein>
<accession>A0A0M0G5N2</accession>
<sequence>MPTYNKLVRDKIPEIIEAKGKEVSTTILSNEEYIKELKTKCLEEVDEYMNATANEEAKEELADILEVLHAIAKTHGSSMEEIESIRLRKKQERGGFQEGIFLIDVKE</sequence>
<dbReference type="AlphaFoldDB" id="A0A0M0G5N2"/>
<keyword evidence="2" id="KW-1185">Reference proteome</keyword>
<proteinExistence type="predicted"/>
<dbReference type="PATRIC" id="fig|189381.12.peg.2561"/>
<dbReference type="CDD" id="cd11532">
    <property type="entry name" value="NTP-PPase_COG4997"/>
    <property type="match status" value="1"/>
</dbReference>
<evidence type="ECO:0000313" key="2">
    <source>
        <dbReference type="Proteomes" id="UP000037405"/>
    </source>
</evidence>